<keyword evidence="5" id="KW-1185">Reference proteome</keyword>
<evidence type="ECO:0000313" key="5">
    <source>
        <dbReference type="Proteomes" id="UP000289718"/>
    </source>
</evidence>
<evidence type="ECO:0000313" key="4">
    <source>
        <dbReference type="EMBL" id="RXK12654.1"/>
    </source>
</evidence>
<evidence type="ECO:0000256" key="2">
    <source>
        <dbReference type="PROSITE-ProRule" id="PRU00284"/>
    </source>
</evidence>
<dbReference type="SMART" id="SM01204">
    <property type="entry name" value="FIST_C"/>
    <property type="match status" value="1"/>
</dbReference>
<keyword evidence="1 2" id="KW-0807">Transducer</keyword>
<dbReference type="Gene3D" id="1.10.287.950">
    <property type="entry name" value="Methyl-accepting chemotaxis protein"/>
    <property type="match status" value="1"/>
</dbReference>
<proteinExistence type="predicted"/>
<dbReference type="InterPro" id="IPR004089">
    <property type="entry name" value="MCPsignal_dom"/>
</dbReference>
<dbReference type="Pfam" id="PF08495">
    <property type="entry name" value="FIST"/>
    <property type="match status" value="1"/>
</dbReference>
<dbReference type="Pfam" id="PF10442">
    <property type="entry name" value="FIST_C"/>
    <property type="match status" value="1"/>
</dbReference>
<dbReference type="Proteomes" id="UP000289718">
    <property type="component" value="Unassembled WGS sequence"/>
</dbReference>
<dbReference type="InterPro" id="IPR013702">
    <property type="entry name" value="FIST_domain_N"/>
</dbReference>
<dbReference type="SMART" id="SM00897">
    <property type="entry name" value="FIST"/>
    <property type="match status" value="1"/>
</dbReference>
<evidence type="ECO:0000256" key="1">
    <source>
        <dbReference type="ARBA" id="ARBA00023224"/>
    </source>
</evidence>
<name>A0A4Q1AST4_9BACT</name>
<dbReference type="GO" id="GO:0016020">
    <property type="term" value="C:membrane"/>
    <property type="evidence" value="ECO:0007669"/>
    <property type="project" value="InterPro"/>
</dbReference>
<dbReference type="Pfam" id="PF00015">
    <property type="entry name" value="MCPsignal"/>
    <property type="match status" value="1"/>
</dbReference>
<dbReference type="PANTHER" id="PTHR32089">
    <property type="entry name" value="METHYL-ACCEPTING CHEMOTAXIS PROTEIN MCPB"/>
    <property type="match status" value="1"/>
</dbReference>
<dbReference type="OrthoDB" id="9765597at2"/>
<protein>
    <submittedName>
        <fullName evidence="4">Chemotaxis protein</fullName>
    </submittedName>
</protein>
<dbReference type="PROSITE" id="PS50111">
    <property type="entry name" value="CHEMOTAXIS_TRANSDUC_2"/>
    <property type="match status" value="1"/>
</dbReference>
<dbReference type="EMBL" id="NXIE01000003">
    <property type="protein sequence ID" value="RXK12654.1"/>
    <property type="molecule type" value="Genomic_DNA"/>
</dbReference>
<dbReference type="SMART" id="SM00283">
    <property type="entry name" value="MA"/>
    <property type="match status" value="1"/>
</dbReference>
<dbReference type="GO" id="GO:0007165">
    <property type="term" value="P:signal transduction"/>
    <property type="evidence" value="ECO:0007669"/>
    <property type="project" value="UniProtKB-KW"/>
</dbReference>
<dbReference type="InterPro" id="IPR019494">
    <property type="entry name" value="FIST_C"/>
</dbReference>
<reference evidence="4 5" key="1">
    <citation type="submission" date="2017-09" db="EMBL/GenBank/DDBJ databases">
        <title>Genomics of the genus Arcobacter.</title>
        <authorList>
            <person name="Perez-Cataluna A."/>
            <person name="Figueras M.J."/>
            <person name="Salas-Masso N."/>
        </authorList>
    </citation>
    <scope>NUCLEOTIDE SEQUENCE [LARGE SCALE GENOMIC DNA]</scope>
    <source>
        <strain evidence="4 5">F156-34</strain>
    </source>
</reference>
<comment type="caution">
    <text evidence="4">The sequence shown here is derived from an EMBL/GenBank/DDBJ whole genome shotgun (WGS) entry which is preliminary data.</text>
</comment>
<sequence>MQYIKTVNTDELKIDESFIKDLYFDEKAPIFVLGYISPHLNFNTISQKIKSLFPSSTKVILLTTAGELCTFDINQKRDLLYNDASSTWNNIVLQSFSSEIIESVEIISVPLFSEDLNSSNMNHSQRVERIAQELNRVNINTKINHENTFALTLIDGLSNSESFFTEAVYKSGKLPCLIVGGSAGGKLDFKETYIFNNDQAVRHKAVVSLIKLKDGIKYGVFKSQSCEETNASYLIAEADVLKRTVSSVLNKSTNEIVNFLDVLCHQLRCSLEELANTLKDYTFAIKIDKDIYIRSVANVDIENKNIAFFCDISFGDILYLVRNKNFLEQTEIDYRRFASEKKVQPLGAIFNDCILRRLLNQNHLNSLKTFNEFPVAGFSTFGELLGININQTLTAIFFYKVENENDFRDEFVDGFVRKYAQYSSYYEKKEIYQLELMARVRTAVINTLREAFPLVQDMISIINDVYENTQKGNVIIDELNQKFDIFTNEVMGNVETNTNLVENMRRLTNNADEIKKVLSSISDIAIQTNLLALNAAIEASRAGEYGKGFKVVADEVKKLAKRTQDGLKSSNTSVDLTVNSIKDTAKMIDDSSSSLKSISDNTGVISDSFDKIKQSTRDTNSFIANKKDSFDMLSESILQIDKVQKSLERLERFR</sequence>
<dbReference type="AlphaFoldDB" id="A0A4Q1AST4"/>
<organism evidence="4 5">
    <name type="scientific">Halarcobacter mediterraneus</name>
    <dbReference type="NCBI Taxonomy" id="2023153"/>
    <lineage>
        <taxon>Bacteria</taxon>
        <taxon>Pseudomonadati</taxon>
        <taxon>Campylobacterota</taxon>
        <taxon>Epsilonproteobacteria</taxon>
        <taxon>Campylobacterales</taxon>
        <taxon>Arcobacteraceae</taxon>
        <taxon>Halarcobacter</taxon>
    </lineage>
</organism>
<evidence type="ECO:0000259" key="3">
    <source>
        <dbReference type="PROSITE" id="PS50111"/>
    </source>
</evidence>
<dbReference type="SUPFAM" id="SSF58104">
    <property type="entry name" value="Methyl-accepting chemotaxis protein (MCP) signaling domain"/>
    <property type="match status" value="1"/>
</dbReference>
<accession>A0A4Q1AST4</accession>
<gene>
    <name evidence="4" type="ORF">CP965_08735</name>
</gene>
<dbReference type="PANTHER" id="PTHR32089:SF112">
    <property type="entry name" value="LYSOZYME-LIKE PROTEIN-RELATED"/>
    <property type="match status" value="1"/>
</dbReference>
<feature type="domain" description="Methyl-accepting transducer" evidence="3">
    <location>
        <begin position="499"/>
        <end position="651"/>
    </location>
</feature>
<dbReference type="RefSeq" id="WP_129061711.1">
    <property type="nucleotide sequence ID" value="NZ_NXIE01000003.1"/>
</dbReference>